<keyword evidence="8 10" id="KW-0503">Monooxygenase</keyword>
<dbReference type="InterPro" id="IPR050364">
    <property type="entry name" value="Cytochrome_P450_fung"/>
</dbReference>
<dbReference type="CDD" id="cd11065">
    <property type="entry name" value="CYP64-like"/>
    <property type="match status" value="1"/>
</dbReference>
<dbReference type="EMBL" id="MU150276">
    <property type="protein sequence ID" value="KAF9461984.1"/>
    <property type="molecule type" value="Genomic_DNA"/>
</dbReference>
<evidence type="ECO:0000256" key="2">
    <source>
        <dbReference type="ARBA" id="ARBA00005179"/>
    </source>
</evidence>
<dbReference type="InterPro" id="IPR017972">
    <property type="entry name" value="Cyt_P450_CS"/>
</dbReference>
<evidence type="ECO:0000256" key="1">
    <source>
        <dbReference type="ARBA" id="ARBA00001971"/>
    </source>
</evidence>
<evidence type="ECO:0000256" key="6">
    <source>
        <dbReference type="ARBA" id="ARBA00023002"/>
    </source>
</evidence>
<dbReference type="Proteomes" id="UP000807353">
    <property type="component" value="Unassembled WGS sequence"/>
</dbReference>
<dbReference type="Pfam" id="PF00067">
    <property type="entry name" value="p450"/>
    <property type="match status" value="1"/>
</dbReference>
<feature type="binding site" description="axial binding residue" evidence="9">
    <location>
        <position position="434"/>
    </location>
    <ligand>
        <name>heme</name>
        <dbReference type="ChEBI" id="CHEBI:30413"/>
    </ligand>
    <ligandPart>
        <name>Fe</name>
        <dbReference type="ChEBI" id="CHEBI:18248"/>
    </ligandPart>
</feature>
<comment type="pathway">
    <text evidence="2">Secondary metabolite biosynthesis.</text>
</comment>
<dbReference type="PROSITE" id="PS00086">
    <property type="entry name" value="CYTOCHROME_P450"/>
    <property type="match status" value="1"/>
</dbReference>
<evidence type="ECO:0000256" key="9">
    <source>
        <dbReference type="PIRSR" id="PIRSR602401-1"/>
    </source>
</evidence>
<evidence type="ECO:0000313" key="11">
    <source>
        <dbReference type="EMBL" id="KAF9461984.1"/>
    </source>
</evidence>
<keyword evidence="4 9" id="KW-0349">Heme</keyword>
<keyword evidence="6 10" id="KW-0560">Oxidoreductase</keyword>
<name>A0A9P5Y4A6_9AGAR</name>
<dbReference type="GO" id="GO:0005506">
    <property type="term" value="F:iron ion binding"/>
    <property type="evidence" value="ECO:0007669"/>
    <property type="project" value="InterPro"/>
</dbReference>
<evidence type="ECO:0000313" key="12">
    <source>
        <dbReference type="Proteomes" id="UP000807353"/>
    </source>
</evidence>
<evidence type="ECO:0000256" key="5">
    <source>
        <dbReference type="ARBA" id="ARBA00022723"/>
    </source>
</evidence>
<dbReference type="SUPFAM" id="SSF48264">
    <property type="entry name" value="Cytochrome P450"/>
    <property type="match status" value="1"/>
</dbReference>
<dbReference type="InterPro" id="IPR002401">
    <property type="entry name" value="Cyt_P450_E_grp-I"/>
</dbReference>
<proteinExistence type="inferred from homology"/>
<evidence type="ECO:0000256" key="3">
    <source>
        <dbReference type="ARBA" id="ARBA00010617"/>
    </source>
</evidence>
<dbReference type="PANTHER" id="PTHR46300">
    <property type="entry name" value="P450, PUTATIVE (EUROFUNG)-RELATED-RELATED"/>
    <property type="match status" value="1"/>
</dbReference>
<dbReference type="OrthoDB" id="2789670at2759"/>
<keyword evidence="12" id="KW-1185">Reference proteome</keyword>
<keyword evidence="5 9" id="KW-0479">Metal-binding</keyword>
<comment type="caution">
    <text evidence="11">The sequence shown here is derived from an EMBL/GenBank/DDBJ whole genome shotgun (WGS) entry which is preliminary data.</text>
</comment>
<evidence type="ECO:0000256" key="10">
    <source>
        <dbReference type="RuleBase" id="RU000461"/>
    </source>
</evidence>
<organism evidence="11 12">
    <name type="scientific">Collybia nuda</name>
    <dbReference type="NCBI Taxonomy" id="64659"/>
    <lineage>
        <taxon>Eukaryota</taxon>
        <taxon>Fungi</taxon>
        <taxon>Dikarya</taxon>
        <taxon>Basidiomycota</taxon>
        <taxon>Agaricomycotina</taxon>
        <taxon>Agaricomycetes</taxon>
        <taxon>Agaricomycetidae</taxon>
        <taxon>Agaricales</taxon>
        <taxon>Tricholomatineae</taxon>
        <taxon>Clitocybaceae</taxon>
        <taxon>Collybia</taxon>
    </lineage>
</organism>
<accession>A0A9P5Y4A6</accession>
<reference evidence="11" key="1">
    <citation type="submission" date="2020-11" db="EMBL/GenBank/DDBJ databases">
        <authorList>
            <consortium name="DOE Joint Genome Institute"/>
            <person name="Ahrendt S."/>
            <person name="Riley R."/>
            <person name="Andreopoulos W."/>
            <person name="Labutti K."/>
            <person name="Pangilinan J."/>
            <person name="Ruiz-Duenas F.J."/>
            <person name="Barrasa J.M."/>
            <person name="Sanchez-Garcia M."/>
            <person name="Camarero S."/>
            <person name="Miyauchi S."/>
            <person name="Serrano A."/>
            <person name="Linde D."/>
            <person name="Babiker R."/>
            <person name="Drula E."/>
            <person name="Ayuso-Fernandez I."/>
            <person name="Pacheco R."/>
            <person name="Padilla G."/>
            <person name="Ferreira P."/>
            <person name="Barriuso J."/>
            <person name="Kellner H."/>
            <person name="Castanera R."/>
            <person name="Alfaro M."/>
            <person name="Ramirez L."/>
            <person name="Pisabarro A.G."/>
            <person name="Kuo A."/>
            <person name="Tritt A."/>
            <person name="Lipzen A."/>
            <person name="He G."/>
            <person name="Yan M."/>
            <person name="Ng V."/>
            <person name="Cullen D."/>
            <person name="Martin F."/>
            <person name="Rosso M.-N."/>
            <person name="Henrissat B."/>
            <person name="Hibbett D."/>
            <person name="Martinez A.T."/>
            <person name="Grigoriev I.V."/>
        </authorList>
    </citation>
    <scope>NUCLEOTIDE SEQUENCE</scope>
    <source>
        <strain evidence="11">CBS 247.69</strain>
    </source>
</reference>
<dbReference type="PRINTS" id="PR00463">
    <property type="entry name" value="EP450I"/>
</dbReference>
<evidence type="ECO:0000256" key="8">
    <source>
        <dbReference type="ARBA" id="ARBA00023033"/>
    </source>
</evidence>
<dbReference type="Gene3D" id="1.10.630.10">
    <property type="entry name" value="Cytochrome P450"/>
    <property type="match status" value="1"/>
</dbReference>
<sequence>MEMSREILVAGVLFFVALVFLYHRSTIAKKLPLPPGPKPRFFSGNGHQLPSLKPWLTYASWSKVYGPLVYFRTFNTRFLVLNSSKTALDLLETRSAIYSDRPRAWMLGVLAGRESAVFTVSFSHPRFKIYRKLLHSGLNVRAVREYSAIQMQETKTLLKGLVQTPENFVAHIKRNAGAVILKVAYGYQVESHDDKFVRTIENAVKFFGAVGVPGRFWVESFPTLRFVPDWFPGAGFKRFAKQIGREVGVIERVPFNWAKEQITSGNYLESFISKNLQREVQGPEMEDILRWCSSALYTGGADTTVSALTAFFLLMTLYPDIQKKAQNEIDRTIGERLPTPEDFSSMPYLSAMLKEILRWGPVAPLGIRHRVIKDDIYDGYFIPKGTIVIPNIWAITHDPEIYPDPEVFDPNRHLGEQPQIDPLKFVFGFGRRGCPGSHFAEVSLFLNISSILATFDIKKALDPEGNEIEPVVEWSSGVTSHLKPFECRIIPRSKDIHEILDLKTE</sequence>
<keyword evidence="7 9" id="KW-0408">Iron</keyword>
<dbReference type="InterPro" id="IPR036396">
    <property type="entry name" value="Cyt_P450_sf"/>
</dbReference>
<dbReference type="GO" id="GO:0016705">
    <property type="term" value="F:oxidoreductase activity, acting on paired donors, with incorporation or reduction of molecular oxygen"/>
    <property type="evidence" value="ECO:0007669"/>
    <property type="project" value="InterPro"/>
</dbReference>
<dbReference type="GO" id="GO:0004497">
    <property type="term" value="F:monooxygenase activity"/>
    <property type="evidence" value="ECO:0007669"/>
    <property type="project" value="UniProtKB-KW"/>
</dbReference>
<evidence type="ECO:0000256" key="7">
    <source>
        <dbReference type="ARBA" id="ARBA00023004"/>
    </source>
</evidence>
<comment type="similarity">
    <text evidence="3 10">Belongs to the cytochrome P450 family.</text>
</comment>
<dbReference type="PRINTS" id="PR00385">
    <property type="entry name" value="P450"/>
</dbReference>
<evidence type="ECO:0000256" key="4">
    <source>
        <dbReference type="ARBA" id="ARBA00022617"/>
    </source>
</evidence>
<protein>
    <submittedName>
        <fullName evidence="11">Cytochrome P450</fullName>
    </submittedName>
</protein>
<comment type="cofactor">
    <cofactor evidence="1 9">
        <name>heme</name>
        <dbReference type="ChEBI" id="CHEBI:30413"/>
    </cofactor>
</comment>
<dbReference type="GO" id="GO:0020037">
    <property type="term" value="F:heme binding"/>
    <property type="evidence" value="ECO:0007669"/>
    <property type="project" value="InterPro"/>
</dbReference>
<gene>
    <name evidence="11" type="ORF">BDZ94DRAFT_758225</name>
</gene>
<dbReference type="InterPro" id="IPR001128">
    <property type="entry name" value="Cyt_P450"/>
</dbReference>
<dbReference type="AlphaFoldDB" id="A0A9P5Y4A6"/>
<dbReference type="PANTHER" id="PTHR46300:SF7">
    <property type="entry name" value="P450, PUTATIVE (EUROFUNG)-RELATED"/>
    <property type="match status" value="1"/>
</dbReference>